<dbReference type="STRING" id="225359.A0A2S4PN09"/>
<protein>
    <recommendedName>
        <fullName evidence="8">Probable transporter MCH1</fullName>
    </recommendedName>
</protein>
<evidence type="ECO:0000256" key="1">
    <source>
        <dbReference type="ARBA" id="ARBA00004128"/>
    </source>
</evidence>
<gene>
    <name evidence="10" type="ORF">EPUL_003299</name>
</gene>
<dbReference type="AlphaFoldDB" id="A0A2S4PN09"/>
<keyword evidence="7 9" id="KW-0472">Membrane</keyword>
<dbReference type="SUPFAM" id="SSF103473">
    <property type="entry name" value="MFS general substrate transporter"/>
    <property type="match status" value="1"/>
</dbReference>
<evidence type="ECO:0000256" key="5">
    <source>
        <dbReference type="ARBA" id="ARBA00022692"/>
    </source>
</evidence>
<feature type="transmembrane region" description="Helical" evidence="9">
    <location>
        <begin position="103"/>
        <end position="123"/>
    </location>
</feature>
<feature type="transmembrane region" description="Helical" evidence="9">
    <location>
        <begin position="34"/>
        <end position="56"/>
    </location>
</feature>
<dbReference type="Proteomes" id="UP000237438">
    <property type="component" value="Unassembled WGS sequence"/>
</dbReference>
<keyword evidence="11" id="KW-1185">Reference proteome</keyword>
<feature type="transmembrane region" description="Helical" evidence="9">
    <location>
        <begin position="76"/>
        <end position="96"/>
    </location>
</feature>
<feature type="transmembrane region" description="Helical" evidence="9">
    <location>
        <begin position="506"/>
        <end position="525"/>
    </location>
</feature>
<evidence type="ECO:0000256" key="9">
    <source>
        <dbReference type="SAM" id="Phobius"/>
    </source>
</evidence>
<feature type="transmembrane region" description="Helical" evidence="9">
    <location>
        <begin position="422"/>
        <end position="450"/>
    </location>
</feature>
<evidence type="ECO:0000313" key="11">
    <source>
        <dbReference type="Proteomes" id="UP000237438"/>
    </source>
</evidence>
<feature type="transmembrane region" description="Helical" evidence="9">
    <location>
        <begin position="197"/>
        <end position="219"/>
    </location>
</feature>
<evidence type="ECO:0000256" key="2">
    <source>
        <dbReference type="ARBA" id="ARBA00008335"/>
    </source>
</evidence>
<dbReference type="EMBL" id="PEDP01001609">
    <property type="protein sequence ID" value="POS83417.1"/>
    <property type="molecule type" value="Genomic_DNA"/>
</dbReference>
<evidence type="ECO:0000256" key="3">
    <source>
        <dbReference type="ARBA" id="ARBA00022448"/>
    </source>
</evidence>
<dbReference type="InterPro" id="IPR036259">
    <property type="entry name" value="MFS_trans_sf"/>
</dbReference>
<reference evidence="10 11" key="1">
    <citation type="submission" date="2017-10" db="EMBL/GenBank/DDBJ databases">
        <title>Development of genomic resources for the powdery mildew, Erysiphe pulchra.</title>
        <authorList>
            <person name="Wadl P.A."/>
            <person name="Mack B.M."/>
            <person name="Moore G."/>
            <person name="Beltz S.B."/>
        </authorList>
    </citation>
    <scope>NUCLEOTIDE SEQUENCE [LARGE SCALE GENOMIC DNA]</scope>
    <source>
        <strain evidence="10">Cflorida</strain>
    </source>
</reference>
<dbReference type="PANTHER" id="PTHR21576">
    <property type="entry name" value="UNCHARACTERIZED NODULIN-LIKE PROTEIN"/>
    <property type="match status" value="1"/>
</dbReference>
<comment type="caution">
    <text evidence="10">The sequence shown here is derived from an EMBL/GenBank/DDBJ whole genome shotgun (WGS) entry which is preliminary data.</text>
</comment>
<evidence type="ECO:0000256" key="4">
    <source>
        <dbReference type="ARBA" id="ARBA00022554"/>
    </source>
</evidence>
<feature type="transmembrane region" description="Helical" evidence="9">
    <location>
        <begin position="456"/>
        <end position="475"/>
    </location>
</feature>
<evidence type="ECO:0000256" key="7">
    <source>
        <dbReference type="ARBA" id="ARBA00023136"/>
    </source>
</evidence>
<dbReference type="GO" id="GO:0000329">
    <property type="term" value="C:fungal-type vacuole membrane"/>
    <property type="evidence" value="ECO:0007669"/>
    <property type="project" value="TreeGrafter"/>
</dbReference>
<evidence type="ECO:0000313" key="10">
    <source>
        <dbReference type="EMBL" id="POS83417.1"/>
    </source>
</evidence>
<keyword evidence="3" id="KW-0813">Transport</keyword>
<keyword evidence="5 9" id="KW-0812">Transmembrane</keyword>
<comment type="similarity">
    <text evidence="2">Belongs to the major facilitator superfamily.</text>
</comment>
<comment type="subcellular location">
    <subcellularLocation>
        <location evidence="1">Vacuole membrane</location>
        <topology evidence="1">Multi-pass membrane protein</topology>
    </subcellularLocation>
</comment>
<accession>A0A2S4PN09</accession>
<evidence type="ECO:0000256" key="8">
    <source>
        <dbReference type="ARBA" id="ARBA00039330"/>
    </source>
</evidence>
<feature type="transmembrane region" description="Helical" evidence="9">
    <location>
        <begin position="393"/>
        <end position="415"/>
    </location>
</feature>
<dbReference type="OrthoDB" id="199930at2759"/>
<feature type="transmembrane region" description="Helical" evidence="9">
    <location>
        <begin position="143"/>
        <end position="176"/>
    </location>
</feature>
<proteinExistence type="inferred from homology"/>
<evidence type="ECO:0000256" key="6">
    <source>
        <dbReference type="ARBA" id="ARBA00022989"/>
    </source>
</evidence>
<keyword evidence="4" id="KW-0926">Vacuole</keyword>
<organism evidence="10 11">
    <name type="scientific">Erysiphe pulchra</name>
    <dbReference type="NCBI Taxonomy" id="225359"/>
    <lineage>
        <taxon>Eukaryota</taxon>
        <taxon>Fungi</taxon>
        <taxon>Dikarya</taxon>
        <taxon>Ascomycota</taxon>
        <taxon>Pezizomycotina</taxon>
        <taxon>Leotiomycetes</taxon>
        <taxon>Erysiphales</taxon>
        <taxon>Erysiphaceae</taxon>
        <taxon>Erysiphe</taxon>
    </lineage>
</organism>
<name>A0A2S4PN09_9PEZI</name>
<dbReference type="PANTHER" id="PTHR21576:SF45">
    <property type="entry name" value="TRANSPORTER MCH1-RELATED"/>
    <property type="match status" value="1"/>
</dbReference>
<keyword evidence="6 9" id="KW-1133">Transmembrane helix</keyword>
<sequence>MSDAETSPLLASRSNSLTRSVSSGRNCKLRKADIIRFSSLFSAIFSCLCAGSISTFSLYGHLLQTRLNYTQTQVNTVALAAQTTLCLSVSFVGYLCDRIQPAFISLSSAIIFGVGYLTAAFTYKNGANSVFNQTGPSATSLWVMATSFIMIGLATTLILALASPIAAIGLSGFWQSQIGSKLFIERSPDGQKEEIDVFKYFIFLASILMVAGFVGFLLLKIADEQDLIKEAIGQHERNRLLENNKNSLGNQIDQSTSVSAFNDVGADPLQRNPSKEEKSHFLNLKTAMFVRDPTMWIFATGFLLVSGTGDAFITNLGTVVGTLNQSYKESDSLSTTVATQVSIVSLTSTAARLIFGSLTDVLAPAPTSNFDNRSAHSIVNRKLRPSDFTISRIIFLIGSALILSAGQVFLAAGFAQNHESRFWFVSMSIGFGYGAVFTLSPLIVSIVWGIENFGTNWGIIATTPVLCITFWDLIYSKIYEAGTRSTSNDHHLENGILCYGKACYSATFWSMAVSVWIACALWLWAWKGKQGWAMRKVAV</sequence>